<evidence type="ECO:0000256" key="3">
    <source>
        <dbReference type="ARBA" id="ARBA00023157"/>
    </source>
</evidence>
<gene>
    <name evidence="7" type="ORF">GO493_30100</name>
</gene>
<proteinExistence type="predicted"/>
<dbReference type="PANTHER" id="PTHR42852">
    <property type="entry name" value="THIOL:DISULFIDE INTERCHANGE PROTEIN DSBE"/>
    <property type="match status" value="1"/>
</dbReference>
<dbReference type="Pfam" id="PF14289">
    <property type="entry name" value="DUF4369"/>
    <property type="match status" value="1"/>
</dbReference>
<dbReference type="SUPFAM" id="SSF52833">
    <property type="entry name" value="Thioredoxin-like"/>
    <property type="match status" value="1"/>
</dbReference>
<keyword evidence="8" id="KW-1185">Reference proteome</keyword>
<evidence type="ECO:0000259" key="6">
    <source>
        <dbReference type="PROSITE" id="PS51352"/>
    </source>
</evidence>
<evidence type="ECO:0000256" key="4">
    <source>
        <dbReference type="ARBA" id="ARBA00023284"/>
    </source>
</evidence>
<keyword evidence="5" id="KW-0732">Signal</keyword>
<comment type="subcellular location">
    <subcellularLocation>
        <location evidence="1">Cell envelope</location>
    </subcellularLocation>
</comment>
<dbReference type="CDD" id="cd02966">
    <property type="entry name" value="TlpA_like_family"/>
    <property type="match status" value="1"/>
</dbReference>
<reference evidence="7 8" key="1">
    <citation type="submission" date="2019-12" db="EMBL/GenBank/DDBJ databases">
        <title>Chitinophaga sp. strain ysch24 (GDMCC 1.1355), whole genome shotgun sequence.</title>
        <authorList>
            <person name="Zhang X."/>
        </authorList>
    </citation>
    <scope>NUCLEOTIDE SEQUENCE [LARGE SCALE GENOMIC DNA]</scope>
    <source>
        <strain evidence="8">ysch24</strain>
    </source>
</reference>
<keyword evidence="4" id="KW-0676">Redox-active center</keyword>
<keyword evidence="2" id="KW-0201">Cytochrome c-type biogenesis</keyword>
<evidence type="ECO:0000256" key="2">
    <source>
        <dbReference type="ARBA" id="ARBA00022748"/>
    </source>
</evidence>
<dbReference type="InterPro" id="IPR050553">
    <property type="entry name" value="Thioredoxin_ResA/DsbE_sf"/>
</dbReference>
<dbReference type="GO" id="GO:0030313">
    <property type="term" value="C:cell envelope"/>
    <property type="evidence" value="ECO:0007669"/>
    <property type="project" value="UniProtKB-SubCell"/>
</dbReference>
<dbReference type="GO" id="GO:0016491">
    <property type="term" value="F:oxidoreductase activity"/>
    <property type="evidence" value="ECO:0007669"/>
    <property type="project" value="InterPro"/>
</dbReference>
<dbReference type="RefSeq" id="WP_157309957.1">
    <property type="nucleotide sequence ID" value="NZ_WRXN01000029.1"/>
</dbReference>
<protein>
    <submittedName>
        <fullName evidence="7">Redoxin domain-containing protein</fullName>
    </submittedName>
</protein>
<dbReference type="Gene3D" id="3.40.30.10">
    <property type="entry name" value="Glutaredoxin"/>
    <property type="match status" value="1"/>
</dbReference>
<dbReference type="AlphaFoldDB" id="A0A7K1UDU2"/>
<dbReference type="PANTHER" id="PTHR42852:SF6">
    <property type="entry name" value="THIOL:DISULFIDE INTERCHANGE PROTEIN DSBE"/>
    <property type="match status" value="1"/>
</dbReference>
<feature type="signal peptide" evidence="5">
    <location>
        <begin position="1"/>
        <end position="19"/>
    </location>
</feature>
<dbReference type="Pfam" id="PF00578">
    <property type="entry name" value="AhpC-TSA"/>
    <property type="match status" value="1"/>
</dbReference>
<dbReference type="InterPro" id="IPR025380">
    <property type="entry name" value="DUF4369"/>
</dbReference>
<dbReference type="Proteomes" id="UP000461730">
    <property type="component" value="Unassembled WGS sequence"/>
</dbReference>
<organism evidence="7 8">
    <name type="scientific">Chitinophaga tropicalis</name>
    <dbReference type="NCBI Taxonomy" id="2683588"/>
    <lineage>
        <taxon>Bacteria</taxon>
        <taxon>Pseudomonadati</taxon>
        <taxon>Bacteroidota</taxon>
        <taxon>Chitinophagia</taxon>
        <taxon>Chitinophagales</taxon>
        <taxon>Chitinophagaceae</taxon>
        <taxon>Chitinophaga</taxon>
    </lineage>
</organism>
<feature type="chain" id="PRO_5029465000" evidence="5">
    <location>
        <begin position="20"/>
        <end position="378"/>
    </location>
</feature>
<dbReference type="InterPro" id="IPR036249">
    <property type="entry name" value="Thioredoxin-like_sf"/>
</dbReference>
<dbReference type="EMBL" id="WRXN01000029">
    <property type="protein sequence ID" value="MVT12542.1"/>
    <property type="molecule type" value="Genomic_DNA"/>
</dbReference>
<dbReference type="InterPro" id="IPR000866">
    <property type="entry name" value="AhpC/TSA"/>
</dbReference>
<evidence type="ECO:0000313" key="8">
    <source>
        <dbReference type="Proteomes" id="UP000461730"/>
    </source>
</evidence>
<keyword evidence="3" id="KW-1015">Disulfide bond</keyword>
<evidence type="ECO:0000256" key="1">
    <source>
        <dbReference type="ARBA" id="ARBA00004196"/>
    </source>
</evidence>
<name>A0A7K1UDU2_9BACT</name>
<comment type="caution">
    <text evidence="7">The sequence shown here is derived from an EMBL/GenBank/DDBJ whole genome shotgun (WGS) entry which is preliminary data.</text>
</comment>
<sequence>MNRSLMFLAAFFMTVSAMAQTRCEIRGKLGKLQAPAKVYIGYSVEGKSVFDSADIDNGAFQMVVQVPYPVNALLTVSRDGETRNYFSGKNIAHLYLEPSSIIWLVSDEDIANYDFDGSKSQTDYKSYLSFIADAQQKLQDLTAESANAMQGDGSEKGLAAKRDYLERFRVAMDYRKQKMKEFIQQHSDMYISLDILEEYAGNFIDYRDVEPLFKALSASTKNSVKGKAFNKRLTESRQTAVGAVAPDFSQKDPQGNKISLSSFKGKCVLLNFWASWSSISRVENQELRQIEKGFKDKDLVVINVAMEQRKDTWLQALNEDKMTGYNTSDLKFMNNEVAQLYDVTAIPQNVLIDASGKIVARNLKGNALEEKLNSLIAQ</sequence>
<dbReference type="GO" id="GO:0017004">
    <property type="term" value="P:cytochrome complex assembly"/>
    <property type="evidence" value="ECO:0007669"/>
    <property type="project" value="UniProtKB-KW"/>
</dbReference>
<dbReference type="GO" id="GO:0016209">
    <property type="term" value="F:antioxidant activity"/>
    <property type="evidence" value="ECO:0007669"/>
    <property type="project" value="InterPro"/>
</dbReference>
<evidence type="ECO:0000313" key="7">
    <source>
        <dbReference type="EMBL" id="MVT12542.1"/>
    </source>
</evidence>
<feature type="domain" description="Thioredoxin" evidence="6">
    <location>
        <begin position="239"/>
        <end position="378"/>
    </location>
</feature>
<dbReference type="PROSITE" id="PS51352">
    <property type="entry name" value="THIOREDOXIN_2"/>
    <property type="match status" value="1"/>
</dbReference>
<accession>A0A7K1UDU2</accession>
<evidence type="ECO:0000256" key="5">
    <source>
        <dbReference type="SAM" id="SignalP"/>
    </source>
</evidence>
<dbReference type="InterPro" id="IPR013766">
    <property type="entry name" value="Thioredoxin_domain"/>
</dbReference>